<name>A0A6I2MBF4_9BACI</name>
<accession>A0A6I2MBF4</accession>
<dbReference type="RefSeq" id="WP_154318664.1">
    <property type="nucleotide sequence ID" value="NZ_CAJGAA010000002.1"/>
</dbReference>
<reference evidence="1 2" key="1">
    <citation type="submission" date="2019-11" db="EMBL/GenBank/DDBJ databases">
        <title>Bacillus idriensis genome.</title>
        <authorList>
            <person name="Konopka E.N."/>
            <person name="Newman J.D."/>
        </authorList>
    </citation>
    <scope>NUCLEOTIDE SEQUENCE [LARGE SCALE GENOMIC DNA]</scope>
    <source>
        <strain evidence="1 2">DSM 19097</strain>
    </source>
</reference>
<keyword evidence="2" id="KW-1185">Reference proteome</keyword>
<comment type="caution">
    <text evidence="1">The sequence shown here is derived from an EMBL/GenBank/DDBJ whole genome shotgun (WGS) entry which is preliminary data.</text>
</comment>
<dbReference type="Proteomes" id="UP000441585">
    <property type="component" value="Unassembled WGS sequence"/>
</dbReference>
<protein>
    <submittedName>
        <fullName evidence="1">Uncharacterized protein</fullName>
    </submittedName>
</protein>
<dbReference type="AlphaFoldDB" id="A0A6I2MBF4"/>
<sequence>MKFDVQTEELAKALAEAAKEAVNFGLSTEEVAALAVILANKEANE</sequence>
<evidence type="ECO:0000313" key="1">
    <source>
        <dbReference type="EMBL" id="MRX54647.1"/>
    </source>
</evidence>
<gene>
    <name evidence="1" type="ORF">GJU41_11755</name>
</gene>
<proteinExistence type="predicted"/>
<dbReference type="EMBL" id="WKKF01000002">
    <property type="protein sequence ID" value="MRX54647.1"/>
    <property type="molecule type" value="Genomic_DNA"/>
</dbReference>
<evidence type="ECO:0000313" key="2">
    <source>
        <dbReference type="Proteomes" id="UP000441585"/>
    </source>
</evidence>
<organism evidence="1 2">
    <name type="scientific">Metabacillus idriensis</name>
    <dbReference type="NCBI Taxonomy" id="324768"/>
    <lineage>
        <taxon>Bacteria</taxon>
        <taxon>Bacillati</taxon>
        <taxon>Bacillota</taxon>
        <taxon>Bacilli</taxon>
        <taxon>Bacillales</taxon>
        <taxon>Bacillaceae</taxon>
        <taxon>Metabacillus</taxon>
    </lineage>
</organism>